<evidence type="ECO:0000313" key="2">
    <source>
        <dbReference type="Proteomes" id="UP000177996"/>
    </source>
</evidence>
<gene>
    <name evidence="1" type="ORF">A3D65_05255</name>
</gene>
<proteinExistence type="predicted"/>
<dbReference type="AlphaFoldDB" id="A0A1G2D7Z2"/>
<dbReference type="EMBL" id="MHLL01000016">
    <property type="protein sequence ID" value="OGZ09707.1"/>
    <property type="molecule type" value="Genomic_DNA"/>
</dbReference>
<evidence type="ECO:0000313" key="1">
    <source>
        <dbReference type="EMBL" id="OGZ09707.1"/>
    </source>
</evidence>
<accession>A0A1G2D7Z2</accession>
<name>A0A1G2D7Z2_9BACT</name>
<reference evidence="1 2" key="1">
    <citation type="journal article" date="2016" name="Nat. Commun.">
        <title>Thousands of microbial genomes shed light on interconnected biogeochemical processes in an aquifer system.</title>
        <authorList>
            <person name="Anantharaman K."/>
            <person name="Brown C.T."/>
            <person name="Hug L.A."/>
            <person name="Sharon I."/>
            <person name="Castelle C.J."/>
            <person name="Probst A.J."/>
            <person name="Thomas B.C."/>
            <person name="Singh A."/>
            <person name="Wilkins M.J."/>
            <person name="Karaoz U."/>
            <person name="Brodie E.L."/>
            <person name="Williams K.H."/>
            <person name="Hubbard S.S."/>
            <person name="Banfield J.F."/>
        </authorList>
    </citation>
    <scope>NUCLEOTIDE SEQUENCE [LARGE SCALE GENOMIC DNA]</scope>
</reference>
<sequence>MNLEKLEGPESQEGEPSKTDRILAVLDEMPFSQGGRAGDLTNWHQISDSLREKNFSSVEDFRNAVSEAIKNKNWIAKKAPETILAYVDDVLELINAWQEKKE</sequence>
<dbReference type="Proteomes" id="UP000177996">
    <property type="component" value="Unassembled WGS sequence"/>
</dbReference>
<dbReference type="STRING" id="1798661.A3D65_05255"/>
<protein>
    <submittedName>
        <fullName evidence="1">Uncharacterized protein</fullName>
    </submittedName>
</protein>
<comment type="caution">
    <text evidence="1">The sequence shown here is derived from an EMBL/GenBank/DDBJ whole genome shotgun (WGS) entry which is preliminary data.</text>
</comment>
<organism evidence="1 2">
    <name type="scientific">Candidatus Lloydbacteria bacterium RIFCSPHIGHO2_02_FULL_50_13</name>
    <dbReference type="NCBI Taxonomy" id="1798661"/>
    <lineage>
        <taxon>Bacteria</taxon>
        <taxon>Candidatus Lloydiibacteriota</taxon>
    </lineage>
</organism>